<dbReference type="Proteomes" id="UP000230390">
    <property type="component" value="Unassembled WGS sequence"/>
</dbReference>
<proteinExistence type="predicted"/>
<sequence length="411" mass="43888">MDGARYRLAAALAIDRIGKGSDLVETHIGFRFIQLDADVLLAEAPGKVEPGLGDAGLRHEAVIVDKPWRDDLQFQIVDPVVGIVLELAPQISAAPCRRQRGAGIAKAGGGARVHGNPRGLVTAAKIKLAVYARHYIAAGSAVVAHGGESADDAPFEVPARARETGQRLVALHIGCRFIGAAAQHDAAVAVAQAHRRGIGPGRAPCRAHAPGRIGHCTRIERRQRQPEHIGALEEKAALFRQTQCDAAGAADRFIDLDLRKVGIERGVEHPVGARPGVDFDPEAGPFAAAHRQLRAHVDEAAIAHRRDRPVHSRDRRHVGQVIAAAGFQRHTQQQFATIVRHTAFDHHAPGLAVTVRKAQARQRPAHFHAVAVGQDLDRGIDRVVGTEVVVGIAAADAVGEHAGDIDAHKLR</sequence>
<name>A0A2G8TGX3_9BURK</name>
<reference evidence="1 2" key="1">
    <citation type="submission" date="2017-10" db="EMBL/GenBank/DDBJ databases">
        <title>Massilia psychrophilum sp. nov., a novel purple-pigmented bacterium isolated from Tianshan glacier, Xinjiang Municipality, China.</title>
        <authorList>
            <person name="Wang H."/>
        </authorList>
    </citation>
    <scope>NUCLEOTIDE SEQUENCE [LARGE SCALE GENOMIC DNA]</scope>
    <source>
        <strain evidence="1 2">JCM 30074</strain>
    </source>
</reference>
<organism evidence="1 2">
    <name type="scientific">Massilia eurypsychrophila</name>
    <dbReference type="NCBI Taxonomy" id="1485217"/>
    <lineage>
        <taxon>Bacteria</taxon>
        <taxon>Pseudomonadati</taxon>
        <taxon>Pseudomonadota</taxon>
        <taxon>Betaproteobacteria</taxon>
        <taxon>Burkholderiales</taxon>
        <taxon>Oxalobacteraceae</taxon>
        <taxon>Telluria group</taxon>
        <taxon>Massilia</taxon>
    </lineage>
</organism>
<accession>A0A2G8TGX3</accession>
<protein>
    <submittedName>
        <fullName evidence="1">Uncharacterized protein</fullName>
    </submittedName>
</protein>
<dbReference type="AlphaFoldDB" id="A0A2G8TGX3"/>
<gene>
    <name evidence="1" type="ORF">CR105_08815</name>
</gene>
<comment type="caution">
    <text evidence="1">The sequence shown here is derived from an EMBL/GenBank/DDBJ whole genome shotgun (WGS) entry which is preliminary data.</text>
</comment>
<keyword evidence="2" id="KW-1185">Reference proteome</keyword>
<dbReference type="EMBL" id="PDOC01000004">
    <property type="protein sequence ID" value="PIL45274.1"/>
    <property type="molecule type" value="Genomic_DNA"/>
</dbReference>
<evidence type="ECO:0000313" key="2">
    <source>
        <dbReference type="Proteomes" id="UP000230390"/>
    </source>
</evidence>
<evidence type="ECO:0000313" key="1">
    <source>
        <dbReference type="EMBL" id="PIL45274.1"/>
    </source>
</evidence>